<dbReference type="GO" id="GO:0003964">
    <property type="term" value="F:RNA-directed DNA polymerase activity"/>
    <property type="evidence" value="ECO:0007669"/>
    <property type="project" value="UniProtKB-KW"/>
</dbReference>
<dbReference type="EMBL" id="BLXT01001278">
    <property type="protein sequence ID" value="GFN84096.1"/>
    <property type="molecule type" value="Genomic_DNA"/>
</dbReference>
<evidence type="ECO:0000313" key="2">
    <source>
        <dbReference type="Proteomes" id="UP000735302"/>
    </source>
</evidence>
<keyword evidence="2" id="KW-1185">Reference proteome</keyword>
<name>A0AAV3YPP3_9GAST</name>
<gene>
    <name evidence="1" type="ORF">PoB_001060200</name>
</gene>
<keyword evidence="1" id="KW-0695">RNA-directed DNA polymerase</keyword>
<organism evidence="1 2">
    <name type="scientific">Plakobranchus ocellatus</name>
    <dbReference type="NCBI Taxonomy" id="259542"/>
    <lineage>
        <taxon>Eukaryota</taxon>
        <taxon>Metazoa</taxon>
        <taxon>Spiralia</taxon>
        <taxon>Lophotrochozoa</taxon>
        <taxon>Mollusca</taxon>
        <taxon>Gastropoda</taxon>
        <taxon>Heterobranchia</taxon>
        <taxon>Euthyneura</taxon>
        <taxon>Panpulmonata</taxon>
        <taxon>Sacoglossa</taxon>
        <taxon>Placobranchoidea</taxon>
        <taxon>Plakobranchidae</taxon>
        <taxon>Plakobranchus</taxon>
    </lineage>
</organism>
<comment type="caution">
    <text evidence="1">The sequence shown here is derived from an EMBL/GenBank/DDBJ whole genome shotgun (WGS) entry which is preliminary data.</text>
</comment>
<evidence type="ECO:0000313" key="1">
    <source>
        <dbReference type="EMBL" id="GFN84096.1"/>
    </source>
</evidence>
<dbReference type="AlphaFoldDB" id="A0AAV3YPP3"/>
<proteinExistence type="predicted"/>
<dbReference type="Proteomes" id="UP000735302">
    <property type="component" value="Unassembled WGS sequence"/>
</dbReference>
<protein>
    <submittedName>
        <fullName evidence="1">Reverse transcriptase</fullName>
    </submittedName>
</protein>
<accession>A0AAV3YPP3</accession>
<reference evidence="1 2" key="1">
    <citation type="journal article" date="2021" name="Elife">
        <title>Chloroplast acquisition without the gene transfer in kleptoplastic sea slugs, Plakobranchus ocellatus.</title>
        <authorList>
            <person name="Maeda T."/>
            <person name="Takahashi S."/>
            <person name="Yoshida T."/>
            <person name="Shimamura S."/>
            <person name="Takaki Y."/>
            <person name="Nagai Y."/>
            <person name="Toyoda A."/>
            <person name="Suzuki Y."/>
            <person name="Arimoto A."/>
            <person name="Ishii H."/>
            <person name="Satoh N."/>
            <person name="Nishiyama T."/>
            <person name="Hasebe M."/>
            <person name="Maruyama T."/>
            <person name="Minagawa J."/>
            <person name="Obokata J."/>
            <person name="Shigenobu S."/>
        </authorList>
    </citation>
    <scope>NUCLEOTIDE SEQUENCE [LARGE SCALE GENOMIC DNA]</scope>
</reference>
<keyword evidence="1" id="KW-0808">Transferase</keyword>
<sequence length="104" mass="11990">MRFLAERYTIDWINLEVGIAMDCKISPILFVLAMEVILRTAEEHASPADLGGGYYMSPLKAFKDDNTTLSSKENEIHRMLVRLDALMSWSIMSFKPKKSRDYQK</sequence>
<keyword evidence="1" id="KW-0548">Nucleotidyltransferase</keyword>